<dbReference type="Proteomes" id="UP001595630">
    <property type="component" value="Unassembled WGS sequence"/>
</dbReference>
<sequence>MNELPYGYWPSDWTAEDAASASRDFAELAAGHGGLYWVQYDPADARSTLWFQDDQGSRCLTPEGVSLGSRVYEYGGGALCVLETGVAFVNGRDQQIYRQATDPVAAPALLTSAAHCRYAALCLDRHGQTLLAVEEDRSSATAVHRLVAFSLVEGQRSVIAEGADFYAAPCPSVKGNQLAWVEWSRPDQPWTATRLMLAERDPAGGWTAPRCIAGGARDQSIQQPRFAPDGRLHALSDLAGWWQPWVWDQGRWMPLGEASPGAPVALADHAAAPWQLGASTYLPLAEEKWLATRFHDGFGELWLTEGPGARRLATAFSRFRQLTADDRCFYAIAAAPDRLPAIIAIDRISAELRLVTGGEQPLAEAQLSRPQPLHFASGEGWAHAFFYPPRNIAHQGAGAPPLVIFVHGGPTSACYPVFDPRIQFWTQRGFAVADLNYRGSSGFGRAMRMQLKGEWGRLEVEDACALVEYLADQQRIDPQRVFIRGSSAGGYTALCALASASVFRGGGSLYGVSDPLSLRRATHKFEGDYLDWLIGDPEQDAERYHQRTPLCHADRITAPVIFFQGGQDAVVVPAQTESMVEALRVRGVPVEYRLYPGERHGFRQAANLADALEREYRFYQRLL</sequence>
<feature type="domain" description="Peptidase S9 prolyl oligopeptidase catalytic" evidence="1">
    <location>
        <begin position="418"/>
        <end position="622"/>
    </location>
</feature>
<dbReference type="InterPro" id="IPR050585">
    <property type="entry name" value="Xaa-Pro_dipeptidyl-ppase/CocE"/>
</dbReference>
<organism evidence="2 3">
    <name type="scientific">Stutzerimonas tarimensis</name>
    <dbReference type="NCBI Taxonomy" id="1507735"/>
    <lineage>
        <taxon>Bacteria</taxon>
        <taxon>Pseudomonadati</taxon>
        <taxon>Pseudomonadota</taxon>
        <taxon>Gammaproteobacteria</taxon>
        <taxon>Pseudomonadales</taxon>
        <taxon>Pseudomonadaceae</taxon>
        <taxon>Stutzerimonas</taxon>
    </lineage>
</organism>
<gene>
    <name evidence="2" type="ORF">ACFOMF_05875</name>
</gene>
<dbReference type="SUPFAM" id="SSF53474">
    <property type="entry name" value="alpha/beta-Hydrolases"/>
    <property type="match status" value="1"/>
</dbReference>
<dbReference type="GO" id="GO:0016787">
    <property type="term" value="F:hydrolase activity"/>
    <property type="evidence" value="ECO:0007669"/>
    <property type="project" value="UniProtKB-KW"/>
</dbReference>
<dbReference type="PANTHER" id="PTHR43056:SF5">
    <property type="entry name" value="PEPTIDASE S9 PROLYL OLIGOPEPTIDASE CATALYTIC DOMAIN-CONTAINING PROTEIN"/>
    <property type="match status" value="1"/>
</dbReference>
<keyword evidence="2" id="KW-0378">Hydrolase</keyword>
<dbReference type="InterPro" id="IPR001375">
    <property type="entry name" value="Peptidase_S9_cat"/>
</dbReference>
<reference evidence="3" key="1">
    <citation type="journal article" date="2019" name="Int. J. Syst. Evol. Microbiol.">
        <title>The Global Catalogue of Microorganisms (GCM) 10K type strain sequencing project: providing services to taxonomists for standard genome sequencing and annotation.</title>
        <authorList>
            <consortium name="The Broad Institute Genomics Platform"/>
            <consortium name="The Broad Institute Genome Sequencing Center for Infectious Disease"/>
            <person name="Wu L."/>
            <person name="Ma J."/>
        </authorList>
    </citation>
    <scope>NUCLEOTIDE SEQUENCE [LARGE SCALE GENOMIC DNA]</scope>
    <source>
        <strain evidence="3">KCTC 42447</strain>
    </source>
</reference>
<evidence type="ECO:0000259" key="1">
    <source>
        <dbReference type="Pfam" id="PF00326"/>
    </source>
</evidence>
<name>A0ABV7T255_9GAMM</name>
<dbReference type="Gene3D" id="3.40.50.1820">
    <property type="entry name" value="alpha/beta hydrolase"/>
    <property type="match status" value="1"/>
</dbReference>
<dbReference type="PANTHER" id="PTHR43056">
    <property type="entry name" value="PEPTIDASE S9 PROLYL OLIGOPEPTIDASE"/>
    <property type="match status" value="1"/>
</dbReference>
<keyword evidence="3" id="KW-1185">Reference proteome</keyword>
<comment type="caution">
    <text evidence="2">The sequence shown here is derived from an EMBL/GenBank/DDBJ whole genome shotgun (WGS) entry which is preliminary data.</text>
</comment>
<proteinExistence type="predicted"/>
<dbReference type="EC" id="3.4.-.-" evidence="2"/>
<protein>
    <submittedName>
        <fullName evidence="2">Alpha/beta hydrolase family protein</fullName>
        <ecNumber evidence="2">3.4.-.-</ecNumber>
    </submittedName>
</protein>
<dbReference type="InterPro" id="IPR029058">
    <property type="entry name" value="AB_hydrolase_fold"/>
</dbReference>
<evidence type="ECO:0000313" key="3">
    <source>
        <dbReference type="Proteomes" id="UP001595630"/>
    </source>
</evidence>
<dbReference type="Pfam" id="PF00326">
    <property type="entry name" value="Peptidase_S9"/>
    <property type="match status" value="1"/>
</dbReference>
<accession>A0ABV7T255</accession>
<evidence type="ECO:0000313" key="2">
    <source>
        <dbReference type="EMBL" id="MFC3607304.1"/>
    </source>
</evidence>
<dbReference type="RefSeq" id="WP_386362221.1">
    <property type="nucleotide sequence ID" value="NZ_JBHRXZ010000016.1"/>
</dbReference>
<dbReference type="SUPFAM" id="SSF69322">
    <property type="entry name" value="Tricorn protease domain 2"/>
    <property type="match status" value="1"/>
</dbReference>
<dbReference type="EMBL" id="JBHRXZ010000016">
    <property type="protein sequence ID" value="MFC3607304.1"/>
    <property type="molecule type" value="Genomic_DNA"/>
</dbReference>